<evidence type="ECO:0000256" key="1">
    <source>
        <dbReference type="ARBA" id="ARBA00002190"/>
    </source>
</evidence>
<dbReference type="AlphaFoldDB" id="A0A939PAP1"/>
<evidence type="ECO:0000313" key="15">
    <source>
        <dbReference type="Proteomes" id="UP000669179"/>
    </source>
</evidence>
<feature type="transmembrane region" description="Helical" evidence="12">
    <location>
        <begin position="292"/>
        <end position="310"/>
    </location>
</feature>
<dbReference type="Proteomes" id="UP000669179">
    <property type="component" value="Unassembled WGS sequence"/>
</dbReference>
<dbReference type="RefSeq" id="WP_208256929.1">
    <property type="nucleotide sequence ID" value="NZ_JAGEOJ010000007.1"/>
</dbReference>
<evidence type="ECO:0000256" key="10">
    <source>
        <dbReference type="ARBA" id="ARBA00023239"/>
    </source>
</evidence>
<dbReference type="PANTHER" id="PTHR30518">
    <property type="entry name" value="ENDOLYTIC MUREIN TRANSGLYCOSYLASE"/>
    <property type="match status" value="1"/>
</dbReference>
<evidence type="ECO:0000256" key="13">
    <source>
        <dbReference type="SAM" id="MobiDB-lite"/>
    </source>
</evidence>
<evidence type="ECO:0000256" key="5">
    <source>
        <dbReference type="ARBA" id="ARBA00022692"/>
    </source>
</evidence>
<keyword evidence="3 12" id="KW-1003">Cell membrane</keyword>
<evidence type="ECO:0000256" key="12">
    <source>
        <dbReference type="HAMAP-Rule" id="MF_02065"/>
    </source>
</evidence>
<dbReference type="InterPro" id="IPR003770">
    <property type="entry name" value="MLTG-like"/>
</dbReference>
<keyword evidence="10 12" id="KW-0456">Lyase</keyword>
<dbReference type="Gene3D" id="3.30.1490.480">
    <property type="entry name" value="Endolytic murein transglycosylase"/>
    <property type="match status" value="1"/>
</dbReference>
<proteinExistence type="inferred from homology"/>
<keyword evidence="6 12" id="KW-1133">Transmembrane helix</keyword>
<organism evidence="14 15">
    <name type="scientific">Actinomadura barringtoniae</name>
    <dbReference type="NCBI Taxonomy" id="1427535"/>
    <lineage>
        <taxon>Bacteria</taxon>
        <taxon>Bacillati</taxon>
        <taxon>Actinomycetota</taxon>
        <taxon>Actinomycetes</taxon>
        <taxon>Streptosporangiales</taxon>
        <taxon>Thermomonosporaceae</taxon>
        <taxon>Actinomadura</taxon>
    </lineage>
</organism>
<comment type="function">
    <text evidence="1">Required for the transposition of the insertion element.</text>
</comment>
<keyword evidence="11 12" id="KW-0961">Cell wall biogenesis/degradation</keyword>
<dbReference type="NCBIfam" id="TIGR00247">
    <property type="entry name" value="endolytic transglycosylase MltG"/>
    <property type="match status" value="1"/>
</dbReference>
<sequence length="733" mass="78024">MTDSDWWLARRVDVGEPALLASGMRVLAEALMSAEADELCGASFGRRSPDRKDHRNGHRTVTWDSGLHRIKLRAPKLRKSAYEPAWLESGLKGGRLIAAASAAALVNAPDADDIRDLVDSLGAGVASGEHLAVVASALRTYAEEFHRRETGPEPAFPTLVVARSVSRDNDRVLITAGVGEEGERRVLGITAVEDQRSFFEDLKARGLTGVETISAPPGEVLNDAQQAWPEAMVRLVPDAPDPLLKSVPIGAADRPAPAPAPEPVPATPQPVAAVTKPRISVPRVRVRIPRPLVLIGIGAALSVLLVMLRLPDGMATLYAGSLLVALLAFGVAARWTMKPRSANVAATAAPGESPTPPETVPQAGPAAPAEVTASLADLGVTWAEETPVSEGWVSRLTARVPRKLLIGGVAGVWVLLLAGGAKILLTPNDYSGSGGSATVVKITAGSSLTEIGETLRRGGVVASVDAFVDAADGPKGKVLHPGSYRLRKQLPAADAMGLLLDPKNKIQSRVTVPEGLRLDETLALLARKTKIPLADFRAVAAHPEQLRLPPYAAGTLEGFLFPATYDIEPGATAHSLLDAMVIKFRQVAAGIGLPKSPRARDTVVLASLAQAEGGRDSDYPKIARVIDNRLTEHKRLELDTTVLYAQGRRTLHVTENDTKVASPYNTYRVAGLPAGPIANPGLPALRAAMKPAHGDWLWFVATDPKHRITRFTDSEDEFLSFRDELNRNLRGDD</sequence>
<dbReference type="PANTHER" id="PTHR30518:SF2">
    <property type="entry name" value="ENDOLYTIC MUREIN TRANSGLYCOSYLASE"/>
    <property type="match status" value="1"/>
</dbReference>
<keyword evidence="15" id="KW-1185">Reference proteome</keyword>
<dbReference type="HAMAP" id="MF_02065">
    <property type="entry name" value="MltG"/>
    <property type="match status" value="1"/>
</dbReference>
<feature type="transmembrane region" description="Helical" evidence="12">
    <location>
        <begin position="316"/>
        <end position="333"/>
    </location>
</feature>
<evidence type="ECO:0000256" key="9">
    <source>
        <dbReference type="ARBA" id="ARBA00023172"/>
    </source>
</evidence>
<feature type="region of interest" description="Disordered" evidence="13">
    <location>
        <begin position="249"/>
        <end position="271"/>
    </location>
</feature>
<evidence type="ECO:0000256" key="8">
    <source>
        <dbReference type="ARBA" id="ARBA00023136"/>
    </source>
</evidence>
<keyword evidence="8 12" id="KW-0472">Membrane</keyword>
<dbReference type="Pfam" id="PF02618">
    <property type="entry name" value="YceG"/>
    <property type="match status" value="1"/>
</dbReference>
<protein>
    <recommendedName>
        <fullName evidence="12">Endolytic murein transglycosylase</fullName>
        <ecNumber evidence="12">4.2.2.29</ecNumber>
    </recommendedName>
    <alternativeName>
        <fullName evidence="12">Peptidoglycan lytic transglycosylase</fullName>
    </alternativeName>
    <alternativeName>
        <fullName evidence="12">Peptidoglycan polymerization terminase</fullName>
    </alternativeName>
</protein>
<feature type="region of interest" description="Disordered" evidence="13">
    <location>
        <begin position="346"/>
        <end position="366"/>
    </location>
</feature>
<evidence type="ECO:0000256" key="4">
    <source>
        <dbReference type="ARBA" id="ARBA00022578"/>
    </source>
</evidence>
<dbReference type="Pfam" id="PF00872">
    <property type="entry name" value="Transposase_mut"/>
    <property type="match status" value="1"/>
</dbReference>
<dbReference type="EC" id="4.2.2.29" evidence="12"/>
<dbReference type="EMBL" id="JAGEOJ010000007">
    <property type="protein sequence ID" value="MBO2449100.1"/>
    <property type="molecule type" value="Genomic_DNA"/>
</dbReference>
<evidence type="ECO:0000256" key="11">
    <source>
        <dbReference type="ARBA" id="ARBA00023316"/>
    </source>
</evidence>
<comment type="function">
    <text evidence="12">Functions as a peptidoglycan terminase that cleaves nascent peptidoglycan strands endolytically to terminate their elongation.</text>
</comment>
<comment type="catalytic activity">
    <reaction evidence="12">
        <text>a peptidoglycan chain = a peptidoglycan chain with N-acetyl-1,6-anhydromuramyl-[peptide] at the reducing end + a peptidoglycan chain with N-acetylglucosamine at the non-reducing end.</text>
        <dbReference type="EC" id="4.2.2.29"/>
    </reaction>
</comment>
<comment type="caution">
    <text evidence="14">The sequence shown here is derived from an EMBL/GenBank/DDBJ whole genome shotgun (WGS) entry which is preliminary data.</text>
</comment>
<feature type="transmembrane region" description="Helical" evidence="12">
    <location>
        <begin position="404"/>
        <end position="425"/>
    </location>
</feature>
<feature type="compositionally biased region" description="Pro residues" evidence="13">
    <location>
        <begin position="256"/>
        <end position="268"/>
    </location>
</feature>
<dbReference type="GO" id="GO:0004803">
    <property type="term" value="F:transposase activity"/>
    <property type="evidence" value="ECO:0007669"/>
    <property type="project" value="InterPro"/>
</dbReference>
<comment type="caution">
    <text evidence="12">Lacks conserved residue(s) required for the propagation of feature annotation.</text>
</comment>
<evidence type="ECO:0000256" key="6">
    <source>
        <dbReference type="ARBA" id="ARBA00022989"/>
    </source>
</evidence>
<name>A0A939PAP1_9ACTN</name>
<dbReference type="GO" id="GO:0003677">
    <property type="term" value="F:DNA binding"/>
    <property type="evidence" value="ECO:0007669"/>
    <property type="project" value="UniProtKB-KW"/>
</dbReference>
<accession>A0A939PAP1</accession>
<keyword evidence="5 12" id="KW-0812">Transmembrane</keyword>
<keyword evidence="4" id="KW-0815">Transposition</keyword>
<comment type="similarity">
    <text evidence="12">Belongs to the transglycosylase MltG family.</text>
</comment>
<feature type="site" description="Important for catalytic activity" evidence="12">
    <location>
        <position position="612"/>
    </location>
</feature>
<dbReference type="InterPro" id="IPR001207">
    <property type="entry name" value="Transposase_mutator"/>
</dbReference>
<evidence type="ECO:0000256" key="7">
    <source>
        <dbReference type="ARBA" id="ARBA00023125"/>
    </source>
</evidence>
<evidence type="ECO:0000313" key="14">
    <source>
        <dbReference type="EMBL" id="MBO2449100.1"/>
    </source>
</evidence>
<dbReference type="GO" id="GO:0071555">
    <property type="term" value="P:cell wall organization"/>
    <property type="evidence" value="ECO:0007669"/>
    <property type="project" value="UniProtKB-KW"/>
</dbReference>
<dbReference type="GO" id="GO:0009252">
    <property type="term" value="P:peptidoglycan biosynthetic process"/>
    <property type="evidence" value="ECO:0007669"/>
    <property type="project" value="UniProtKB-UniRule"/>
</dbReference>
<keyword evidence="9" id="KW-0233">DNA recombination</keyword>
<comment type="similarity">
    <text evidence="2">Belongs to the transposase mutator family.</text>
</comment>
<dbReference type="GO" id="GO:0006313">
    <property type="term" value="P:DNA transposition"/>
    <property type="evidence" value="ECO:0007669"/>
    <property type="project" value="InterPro"/>
</dbReference>
<evidence type="ECO:0000256" key="2">
    <source>
        <dbReference type="ARBA" id="ARBA00010961"/>
    </source>
</evidence>
<dbReference type="GO" id="GO:0005886">
    <property type="term" value="C:plasma membrane"/>
    <property type="evidence" value="ECO:0007669"/>
    <property type="project" value="UniProtKB-UniRule"/>
</dbReference>
<reference evidence="14" key="1">
    <citation type="submission" date="2021-03" db="EMBL/GenBank/DDBJ databases">
        <authorList>
            <person name="Kanchanasin P."/>
            <person name="Saeng-In P."/>
            <person name="Phongsopitanun W."/>
            <person name="Yuki M."/>
            <person name="Kudo T."/>
            <person name="Ohkuma M."/>
            <person name="Tanasupawat S."/>
        </authorList>
    </citation>
    <scope>NUCLEOTIDE SEQUENCE</scope>
    <source>
        <strain evidence="14">GKU 128</strain>
    </source>
</reference>
<dbReference type="GO" id="GO:0008932">
    <property type="term" value="F:lytic endotransglycosylase activity"/>
    <property type="evidence" value="ECO:0007669"/>
    <property type="project" value="UniProtKB-UniRule"/>
</dbReference>
<gene>
    <name evidence="12 14" type="primary">mltG</name>
    <name evidence="14" type="ORF">J4573_18495</name>
</gene>
<evidence type="ECO:0000256" key="3">
    <source>
        <dbReference type="ARBA" id="ARBA00022475"/>
    </source>
</evidence>
<keyword evidence="7" id="KW-0238">DNA-binding</keyword>